<dbReference type="AlphaFoldDB" id="A0A9W9J9X8"/>
<keyword evidence="2 5" id="KW-0812">Transmembrane</keyword>
<proteinExistence type="predicted"/>
<dbReference type="SUPFAM" id="SSF103473">
    <property type="entry name" value="MFS general substrate transporter"/>
    <property type="match status" value="1"/>
</dbReference>
<gene>
    <name evidence="6" type="ORF">N7498_009411</name>
</gene>
<evidence type="ECO:0000256" key="3">
    <source>
        <dbReference type="ARBA" id="ARBA00022989"/>
    </source>
</evidence>
<feature type="transmembrane region" description="Helical" evidence="5">
    <location>
        <begin position="68"/>
        <end position="88"/>
    </location>
</feature>
<reference evidence="6" key="1">
    <citation type="submission" date="2022-12" db="EMBL/GenBank/DDBJ databases">
        <authorList>
            <person name="Petersen C."/>
        </authorList>
    </citation>
    <scope>NUCLEOTIDE SEQUENCE</scope>
    <source>
        <strain evidence="6">IBT 15544</strain>
    </source>
</reference>
<protein>
    <recommendedName>
        <fullName evidence="8">Major facilitator superfamily (MFS) profile domain-containing protein</fullName>
    </recommendedName>
</protein>
<keyword evidence="4 5" id="KW-0472">Membrane</keyword>
<evidence type="ECO:0000256" key="5">
    <source>
        <dbReference type="SAM" id="Phobius"/>
    </source>
</evidence>
<dbReference type="InterPro" id="IPR050360">
    <property type="entry name" value="MFS_Sugar_Transporters"/>
</dbReference>
<dbReference type="PANTHER" id="PTHR48022">
    <property type="entry name" value="PLASTIDIC GLUCOSE TRANSPORTER 4"/>
    <property type="match status" value="1"/>
</dbReference>
<dbReference type="OrthoDB" id="6133115at2759"/>
<evidence type="ECO:0000256" key="2">
    <source>
        <dbReference type="ARBA" id="ARBA00022692"/>
    </source>
</evidence>
<accession>A0A9W9J9X8</accession>
<dbReference type="EMBL" id="JAPQKR010000016">
    <property type="protein sequence ID" value="KAJ5190426.1"/>
    <property type="molecule type" value="Genomic_DNA"/>
</dbReference>
<dbReference type="GO" id="GO:0005351">
    <property type="term" value="F:carbohydrate:proton symporter activity"/>
    <property type="evidence" value="ECO:0007669"/>
    <property type="project" value="TreeGrafter"/>
</dbReference>
<evidence type="ECO:0000313" key="7">
    <source>
        <dbReference type="Proteomes" id="UP001150904"/>
    </source>
</evidence>
<comment type="caution">
    <text evidence="6">The sequence shown here is derived from an EMBL/GenBank/DDBJ whole genome shotgun (WGS) entry which is preliminary data.</text>
</comment>
<dbReference type="InterPro" id="IPR036259">
    <property type="entry name" value="MFS_trans_sf"/>
</dbReference>
<reference evidence="6" key="2">
    <citation type="journal article" date="2023" name="IMA Fungus">
        <title>Comparative genomic study of the Penicillium genus elucidates a diverse pangenome and 15 lateral gene transfer events.</title>
        <authorList>
            <person name="Petersen C."/>
            <person name="Sorensen T."/>
            <person name="Nielsen M.R."/>
            <person name="Sondergaard T.E."/>
            <person name="Sorensen J.L."/>
            <person name="Fitzpatrick D.A."/>
            <person name="Frisvad J.C."/>
            <person name="Nielsen K.L."/>
        </authorList>
    </citation>
    <scope>NUCLEOTIDE SEQUENCE</scope>
    <source>
        <strain evidence="6">IBT 15544</strain>
    </source>
</reference>
<organism evidence="6 7">
    <name type="scientific">Penicillium cinerascens</name>
    <dbReference type="NCBI Taxonomy" id="70096"/>
    <lineage>
        <taxon>Eukaryota</taxon>
        <taxon>Fungi</taxon>
        <taxon>Dikarya</taxon>
        <taxon>Ascomycota</taxon>
        <taxon>Pezizomycotina</taxon>
        <taxon>Eurotiomycetes</taxon>
        <taxon>Eurotiomycetidae</taxon>
        <taxon>Eurotiales</taxon>
        <taxon>Aspergillaceae</taxon>
        <taxon>Penicillium</taxon>
    </lineage>
</organism>
<feature type="transmembrane region" description="Helical" evidence="5">
    <location>
        <begin position="108"/>
        <end position="126"/>
    </location>
</feature>
<evidence type="ECO:0000256" key="4">
    <source>
        <dbReference type="ARBA" id="ARBA00023136"/>
    </source>
</evidence>
<dbReference type="GeneID" id="83183768"/>
<dbReference type="Gene3D" id="1.20.1250.20">
    <property type="entry name" value="MFS general substrate transporter like domains"/>
    <property type="match status" value="2"/>
</dbReference>
<dbReference type="RefSeq" id="XP_058303366.1">
    <property type="nucleotide sequence ID" value="XM_058456467.1"/>
</dbReference>
<comment type="subcellular location">
    <subcellularLocation>
        <location evidence="1">Membrane</location>
        <topology evidence="1">Multi-pass membrane protein</topology>
    </subcellularLocation>
</comment>
<keyword evidence="3 5" id="KW-1133">Transmembrane helix</keyword>
<dbReference type="InterPro" id="IPR005828">
    <property type="entry name" value="MFS_sugar_transport-like"/>
</dbReference>
<evidence type="ECO:0000313" key="6">
    <source>
        <dbReference type="EMBL" id="KAJ5190426.1"/>
    </source>
</evidence>
<name>A0A9W9J9X8_9EURO</name>
<dbReference type="GO" id="GO:0016020">
    <property type="term" value="C:membrane"/>
    <property type="evidence" value="ECO:0007669"/>
    <property type="project" value="UniProtKB-SubCell"/>
</dbReference>
<sequence>MIWKDFFSSRANLKRIFLCFATAVSSQSSGNLLVSNYLTKIFKDTGLKTQYEITLMNGIQYLEHNSLAAARIVVACIFFFQAFYTFAWTNLIVTYHLEVVTLQTRAKAWAFVLFTIQVASIFGSYVKPIGLKNIGWKFYIYYSGPTLEELAYLFDGEDTKRMTVEKIEEQKEQIQYEEHVESKFA</sequence>
<dbReference type="Proteomes" id="UP001150904">
    <property type="component" value="Unassembled WGS sequence"/>
</dbReference>
<dbReference type="PANTHER" id="PTHR48022:SF64">
    <property type="entry name" value="MAJOR FACILITATOR SUPERFAMILY (MFS) PROFILE DOMAIN-CONTAINING PROTEIN"/>
    <property type="match status" value="1"/>
</dbReference>
<keyword evidence="7" id="KW-1185">Reference proteome</keyword>
<evidence type="ECO:0008006" key="8">
    <source>
        <dbReference type="Google" id="ProtNLM"/>
    </source>
</evidence>
<evidence type="ECO:0000256" key="1">
    <source>
        <dbReference type="ARBA" id="ARBA00004141"/>
    </source>
</evidence>
<dbReference type="Pfam" id="PF00083">
    <property type="entry name" value="Sugar_tr"/>
    <property type="match status" value="2"/>
</dbReference>